<dbReference type="EMBL" id="SJPQ01000001">
    <property type="protein sequence ID" value="TWT90686.1"/>
    <property type="molecule type" value="Genomic_DNA"/>
</dbReference>
<accession>A0A5C5ZU08</accession>
<proteinExistence type="inferred from homology"/>
<reference evidence="6 7" key="1">
    <citation type="submission" date="2019-02" db="EMBL/GenBank/DDBJ databases">
        <title>Deep-cultivation of Planctomycetes and their phenomic and genomic characterization uncovers novel biology.</title>
        <authorList>
            <person name="Wiegand S."/>
            <person name="Jogler M."/>
            <person name="Boedeker C."/>
            <person name="Pinto D."/>
            <person name="Vollmers J."/>
            <person name="Rivas-Marin E."/>
            <person name="Kohn T."/>
            <person name="Peeters S.H."/>
            <person name="Heuer A."/>
            <person name="Rast P."/>
            <person name="Oberbeckmann S."/>
            <person name="Bunk B."/>
            <person name="Jeske O."/>
            <person name="Meyerdierks A."/>
            <person name="Storesund J.E."/>
            <person name="Kallscheuer N."/>
            <person name="Luecker S."/>
            <person name="Lage O.M."/>
            <person name="Pohl T."/>
            <person name="Merkel B.J."/>
            <person name="Hornburger P."/>
            <person name="Mueller R.-W."/>
            <person name="Bruemmer F."/>
            <person name="Labrenz M."/>
            <person name="Spormann A.M."/>
            <person name="Op Den Camp H."/>
            <person name="Overmann J."/>
            <person name="Amann R."/>
            <person name="Jetten M.S.M."/>
            <person name="Mascher T."/>
            <person name="Medema M.H."/>
            <person name="Devos D.P."/>
            <person name="Kaster A.-K."/>
            <person name="Ovreas L."/>
            <person name="Rohde M."/>
            <person name="Galperin M.Y."/>
            <person name="Jogler C."/>
        </authorList>
    </citation>
    <scope>NUCLEOTIDE SEQUENCE [LARGE SCALE GENOMIC DNA]</scope>
    <source>
        <strain evidence="6 7">Mal64</strain>
    </source>
</reference>
<dbReference type="InterPro" id="IPR004845">
    <property type="entry name" value="T2SS_GspD_CS"/>
</dbReference>
<keyword evidence="4" id="KW-0732">Signal</keyword>
<evidence type="ECO:0000256" key="4">
    <source>
        <dbReference type="SAM" id="SignalP"/>
    </source>
</evidence>
<gene>
    <name evidence="6" type="ORF">Mal64_10810</name>
</gene>
<keyword evidence="2" id="KW-0175">Coiled coil</keyword>
<dbReference type="PROSITE" id="PS00875">
    <property type="entry name" value="T2SP_D"/>
    <property type="match status" value="1"/>
</dbReference>
<organism evidence="6 7">
    <name type="scientific">Pseudobythopirellula maris</name>
    <dbReference type="NCBI Taxonomy" id="2527991"/>
    <lineage>
        <taxon>Bacteria</taxon>
        <taxon>Pseudomonadati</taxon>
        <taxon>Planctomycetota</taxon>
        <taxon>Planctomycetia</taxon>
        <taxon>Pirellulales</taxon>
        <taxon>Lacipirellulaceae</taxon>
        <taxon>Pseudobythopirellula</taxon>
    </lineage>
</organism>
<name>A0A5C5ZU08_9BACT</name>
<dbReference type="RefSeq" id="WP_146397780.1">
    <property type="nucleotide sequence ID" value="NZ_SJPQ01000001.1"/>
</dbReference>
<evidence type="ECO:0000256" key="3">
    <source>
        <dbReference type="SAM" id="MobiDB-lite"/>
    </source>
</evidence>
<dbReference type="Proteomes" id="UP000315440">
    <property type="component" value="Unassembled WGS sequence"/>
</dbReference>
<evidence type="ECO:0000313" key="7">
    <source>
        <dbReference type="Proteomes" id="UP000315440"/>
    </source>
</evidence>
<feature type="region of interest" description="Disordered" evidence="3">
    <location>
        <begin position="1055"/>
        <end position="1087"/>
    </location>
</feature>
<evidence type="ECO:0000313" key="6">
    <source>
        <dbReference type="EMBL" id="TWT90686.1"/>
    </source>
</evidence>
<sequence precursor="true">MNATRKFMTCGALLFAAASWGFEGAAQAQSNAPTASLDRQAVDSLLSQARLAMSDGDFARADKLISQTERSGVSYPLLHMGDKPSKARRDLEFAKQNAPAGSQDPFRDANSLAREGAIAAPAKPAAAPLNGYAASDGYTTKNAGDRYGVAPMPLPPSTGASPLGVAKQPSSGGGSNATPTPKAAVQELIAEARRAMERGDFQAAEILAGEASTRNVPESSFGEQEDSPARLAWDLQRQRYQVDAGAVTAAGGSVPMGAGASQAIYSAENGASNVTLTAGQATRLPSPMLGAPSLDSPRLAAAPQNLLQQGEQALRDRNMNRAREYFVAAQSQRDELDPQSQQRLDDHLRMLSPSGLEQVPGVPSSSLIDTADQRQQVLSRQLSTAVGQAQVDAREIRESEPRRSLEMLQAARKEVMESELSAEHRDLLVRRIDRSLEETKTYIENNRSEIELDEQNAAVLAEIDRERSAKAKVREKIAELVNEFNVLLDEQRYEEAEVVAKRLFDLAPTEPIAQQVWQNAKFIRREIMNQDLRDRRDTGNWNAFNDVEESAIPNVFDNREMVFNAKTWGDVENRSSFSEQNERRSPRELEIQQRLKTEVQPRYTERPLSEVMQSLSQMAGVNIHLDPRGLSQEGISTDTPVSLNLNTPVTLKSALNLLLTPLHLGYTIKDEVLKITSETLRDGDVKTQTYYVADLVVPIPNFVPSNNIGLQGLINDALAVTGYGAGGVGAPGPIALANNRQGGAPGAGGGVGGQDVLAQNFSGGGFGGGGQSTPVSTGPGGLGGAAAADFDSLIDLIVSTVATDTWAENGGGEAEIRPFPTNLSLVVSQTQAVHEEIADLLRQLRRLQDLQVTIEVRFIRLSDSFFERIGIDFDLNINDGTSNPDLTPGAQFETPRASATVGLEAPVLNDFPRFTADLDIPFRQGNFNVALPQFGGFDPTQAATFGFAILSDIEAYFLINAAQGDSRTNVLNAPKVTLFNGQQAFVSDTSQSPFVISVIPVVGEFAAAQQPVIVVLSEGTLMSIQAVVSDDRRYVRLTVVPFFSEIGDVDTFTFEGSSSTSASSASTEVDQDGDGENENATNNASNDTVIAGTTVQLPTFQFVSVTTTVSVPDGGTVLLGGIKRLSEGRREFGVPLLSKVPYINRLFKNVGIGRETDSLMMMVTPRIIIQEEEEERLGIAGN</sequence>
<dbReference type="InterPro" id="IPR051808">
    <property type="entry name" value="Type_IV_pilus_biogenesis"/>
</dbReference>
<evidence type="ECO:0000256" key="1">
    <source>
        <dbReference type="RuleBase" id="RU004003"/>
    </source>
</evidence>
<dbReference type="InterPro" id="IPR004846">
    <property type="entry name" value="T2SS/T3SS_dom"/>
</dbReference>
<comment type="similarity">
    <text evidence="1">Belongs to the bacterial secretin family.</text>
</comment>
<feature type="compositionally biased region" description="Low complexity" evidence="3">
    <location>
        <begin position="1057"/>
        <end position="1067"/>
    </location>
</feature>
<protein>
    <submittedName>
        <fullName evidence="6">Outer membrane porin HofQ</fullName>
    </submittedName>
</protein>
<dbReference type="OrthoDB" id="254495at2"/>
<dbReference type="AlphaFoldDB" id="A0A5C5ZU08"/>
<feature type="chain" id="PRO_5022703907" evidence="4">
    <location>
        <begin position="29"/>
        <end position="1182"/>
    </location>
</feature>
<dbReference type="Pfam" id="PF00263">
    <property type="entry name" value="Secretin"/>
    <property type="match status" value="1"/>
</dbReference>
<feature type="coiled-coil region" evidence="2">
    <location>
        <begin position="463"/>
        <end position="490"/>
    </location>
</feature>
<dbReference type="PANTHER" id="PTHR30604:SF1">
    <property type="entry name" value="DNA UTILIZATION PROTEIN HOFQ"/>
    <property type="match status" value="1"/>
</dbReference>
<keyword evidence="7" id="KW-1185">Reference proteome</keyword>
<feature type="signal peptide" evidence="4">
    <location>
        <begin position="1"/>
        <end position="28"/>
    </location>
</feature>
<evidence type="ECO:0000259" key="5">
    <source>
        <dbReference type="Pfam" id="PF00263"/>
    </source>
</evidence>
<feature type="compositionally biased region" description="Polar residues" evidence="3">
    <location>
        <begin position="1078"/>
        <end position="1087"/>
    </location>
</feature>
<feature type="region of interest" description="Disordered" evidence="3">
    <location>
        <begin position="144"/>
        <end position="181"/>
    </location>
</feature>
<dbReference type="PANTHER" id="PTHR30604">
    <property type="entry name" value="PROTEIN TRANSPORT PROTEIN HOFQ"/>
    <property type="match status" value="1"/>
</dbReference>
<dbReference type="GO" id="GO:0009306">
    <property type="term" value="P:protein secretion"/>
    <property type="evidence" value="ECO:0007669"/>
    <property type="project" value="InterPro"/>
</dbReference>
<comment type="caution">
    <text evidence="6">The sequence shown here is derived from an EMBL/GenBank/DDBJ whole genome shotgun (WGS) entry which is preliminary data.</text>
</comment>
<feature type="domain" description="Type II/III secretion system secretin-like" evidence="5">
    <location>
        <begin position="962"/>
        <end position="1168"/>
    </location>
</feature>
<evidence type="ECO:0000256" key="2">
    <source>
        <dbReference type="SAM" id="Coils"/>
    </source>
</evidence>